<gene>
    <name evidence="2" type="ORF">RclHR1_35310001</name>
</gene>
<sequence length="246" mass="26662">MPNNVARRGCGSFNPNSRKTSCQEQKKDNNNSDNSSSDGENTIQQKHTRTTSDNTMDEDFIADTVTSVGVDGPSFPPKENNTASTSFSYHLNIAATLSAPDNNVSDGLNAFMHARIMTSASPPNASPDKATADDPPVDQLLICTPTFSIKRNDYQAAAAPNSASETLKNFPTNKALIDAVNNTFLEIYEAYTGKAKMTGSSDSKCLVIYFQTAEVRDTCVGAAHQQFLDLVFHAHDPKQLQSDKDL</sequence>
<accession>A0A2Z6S5I2</accession>
<comment type="caution">
    <text evidence="2">The sequence shown here is derived from an EMBL/GenBank/DDBJ whole genome shotgun (WGS) entry which is preliminary data.</text>
</comment>
<dbReference type="EMBL" id="BEXD01002815">
    <property type="protein sequence ID" value="GBB99476.1"/>
    <property type="molecule type" value="Genomic_DNA"/>
</dbReference>
<evidence type="ECO:0000256" key="1">
    <source>
        <dbReference type="SAM" id="MobiDB-lite"/>
    </source>
</evidence>
<protein>
    <submittedName>
        <fullName evidence="2">Uncharacterized protein</fullName>
    </submittedName>
</protein>
<name>A0A2Z6S5I2_9GLOM</name>
<dbReference type="Proteomes" id="UP000247702">
    <property type="component" value="Unassembled WGS sequence"/>
</dbReference>
<feature type="compositionally biased region" description="Polar residues" evidence="1">
    <location>
        <begin position="13"/>
        <end position="23"/>
    </location>
</feature>
<evidence type="ECO:0000313" key="2">
    <source>
        <dbReference type="EMBL" id="GBB99476.1"/>
    </source>
</evidence>
<feature type="region of interest" description="Disordered" evidence="1">
    <location>
        <begin position="1"/>
        <end position="57"/>
    </location>
</feature>
<organism evidence="2 3">
    <name type="scientific">Rhizophagus clarus</name>
    <dbReference type="NCBI Taxonomy" id="94130"/>
    <lineage>
        <taxon>Eukaryota</taxon>
        <taxon>Fungi</taxon>
        <taxon>Fungi incertae sedis</taxon>
        <taxon>Mucoromycota</taxon>
        <taxon>Glomeromycotina</taxon>
        <taxon>Glomeromycetes</taxon>
        <taxon>Glomerales</taxon>
        <taxon>Glomeraceae</taxon>
        <taxon>Rhizophagus</taxon>
    </lineage>
</organism>
<keyword evidence="3" id="KW-1185">Reference proteome</keyword>
<dbReference type="AlphaFoldDB" id="A0A2Z6S5I2"/>
<proteinExistence type="predicted"/>
<evidence type="ECO:0000313" key="3">
    <source>
        <dbReference type="Proteomes" id="UP000247702"/>
    </source>
</evidence>
<reference evidence="2 3" key="1">
    <citation type="submission" date="2017-11" db="EMBL/GenBank/DDBJ databases">
        <title>The genome of Rhizophagus clarus HR1 reveals common genetic basis of auxotrophy among arbuscular mycorrhizal fungi.</title>
        <authorList>
            <person name="Kobayashi Y."/>
        </authorList>
    </citation>
    <scope>NUCLEOTIDE SEQUENCE [LARGE SCALE GENOMIC DNA]</scope>
    <source>
        <strain evidence="2 3">HR1</strain>
    </source>
</reference>